<dbReference type="GO" id="GO:0003700">
    <property type="term" value="F:DNA-binding transcription factor activity"/>
    <property type="evidence" value="ECO:0007669"/>
    <property type="project" value="InterPro"/>
</dbReference>
<name>A0A1H9G2A7_9BACI</name>
<accession>A0A1H9G2A7</accession>
<dbReference type="Pfam" id="PF04542">
    <property type="entry name" value="Sigma70_r2"/>
    <property type="match status" value="1"/>
</dbReference>
<reference evidence="2 3" key="1">
    <citation type="submission" date="2016-10" db="EMBL/GenBank/DDBJ databases">
        <authorList>
            <person name="Varghese N."/>
            <person name="Submissions S."/>
        </authorList>
    </citation>
    <scope>NUCLEOTIDE SEQUENCE [LARGE SCALE GENOMIC DNA]</scope>
    <source>
        <strain evidence="2 3">TC-13</strain>
    </source>
</reference>
<dbReference type="AlphaFoldDB" id="A0A1H9G2A7"/>
<feature type="domain" description="RNA polymerase sigma-70 region 2" evidence="1">
    <location>
        <begin position="18"/>
        <end position="52"/>
    </location>
</feature>
<evidence type="ECO:0000259" key="1">
    <source>
        <dbReference type="Pfam" id="PF04542"/>
    </source>
</evidence>
<dbReference type="InterPro" id="IPR007627">
    <property type="entry name" value="RNA_pol_sigma70_r2"/>
</dbReference>
<evidence type="ECO:0000313" key="3">
    <source>
        <dbReference type="Proteomes" id="UP000199410"/>
    </source>
</evidence>
<gene>
    <name evidence="2" type="ORF">SAMN02787113_01678</name>
</gene>
<proteinExistence type="predicted"/>
<dbReference type="InterPro" id="IPR013325">
    <property type="entry name" value="RNA_pol_sigma_r2"/>
</dbReference>
<dbReference type="Proteomes" id="UP000199410">
    <property type="component" value="Unassembled WGS sequence"/>
</dbReference>
<dbReference type="Gene3D" id="1.10.1740.10">
    <property type="match status" value="1"/>
</dbReference>
<organism evidence="2 3">
    <name type="scientific">Lysinibacillus fusiformis</name>
    <dbReference type="NCBI Taxonomy" id="28031"/>
    <lineage>
        <taxon>Bacteria</taxon>
        <taxon>Bacillati</taxon>
        <taxon>Bacillota</taxon>
        <taxon>Bacilli</taxon>
        <taxon>Bacillales</taxon>
        <taxon>Bacillaceae</taxon>
        <taxon>Lysinibacillus</taxon>
    </lineage>
</organism>
<dbReference type="SUPFAM" id="SSF88946">
    <property type="entry name" value="Sigma2 domain of RNA polymerase sigma factors"/>
    <property type="match status" value="1"/>
</dbReference>
<dbReference type="RefSeq" id="WP_237068849.1">
    <property type="nucleotide sequence ID" value="NZ_BJOM01000005.1"/>
</dbReference>
<sequence length="86" mass="10344">MSEHLEAVMEEHGEYCLRVRVAYLYVKDWTIAEEIVQDVFFAYYRQPDRFEQRYSLKNVFYRRQTPEPAILRIQAFLSSVSVCSIN</sequence>
<dbReference type="GO" id="GO:0006352">
    <property type="term" value="P:DNA-templated transcription initiation"/>
    <property type="evidence" value="ECO:0007669"/>
    <property type="project" value="InterPro"/>
</dbReference>
<evidence type="ECO:0000313" key="2">
    <source>
        <dbReference type="EMBL" id="SEQ44221.1"/>
    </source>
</evidence>
<dbReference type="EMBL" id="FOEL01000005">
    <property type="protein sequence ID" value="SEQ44221.1"/>
    <property type="molecule type" value="Genomic_DNA"/>
</dbReference>
<comment type="caution">
    <text evidence="2">The sequence shown here is derived from an EMBL/GenBank/DDBJ whole genome shotgun (WGS) entry which is preliminary data.</text>
</comment>
<protein>
    <submittedName>
        <fullName evidence="2">Sigma-70 region 2</fullName>
    </submittedName>
</protein>